<reference evidence="1 2" key="1">
    <citation type="submission" date="2019-02" db="EMBL/GenBank/DDBJ databases">
        <authorList>
            <person name="Li Y."/>
        </authorList>
    </citation>
    <scope>NUCLEOTIDE SEQUENCE [LARGE SCALE GENOMIC DNA]</scope>
    <source>
        <strain evidence="1 2">3-7</strain>
    </source>
</reference>
<dbReference type="RefSeq" id="WP_130158180.1">
    <property type="nucleotide sequence ID" value="NZ_SGIS01000019.1"/>
</dbReference>
<comment type="caution">
    <text evidence="1">The sequence shown here is derived from an EMBL/GenBank/DDBJ whole genome shotgun (WGS) entry which is preliminary data.</text>
</comment>
<gene>
    <name evidence="1" type="ORF">EWE75_13095</name>
</gene>
<dbReference type="SUPFAM" id="SSF53271">
    <property type="entry name" value="PRTase-like"/>
    <property type="match status" value="1"/>
</dbReference>
<organism evidence="1 2">
    <name type="scientific">Sphingomonas populi</name>
    <dbReference type="NCBI Taxonomy" id="2484750"/>
    <lineage>
        <taxon>Bacteria</taxon>
        <taxon>Pseudomonadati</taxon>
        <taxon>Pseudomonadota</taxon>
        <taxon>Alphaproteobacteria</taxon>
        <taxon>Sphingomonadales</taxon>
        <taxon>Sphingomonadaceae</taxon>
        <taxon>Sphingomonas</taxon>
    </lineage>
</organism>
<dbReference type="Proteomes" id="UP000292085">
    <property type="component" value="Unassembled WGS sequence"/>
</dbReference>
<evidence type="ECO:0000313" key="2">
    <source>
        <dbReference type="Proteomes" id="UP000292085"/>
    </source>
</evidence>
<dbReference type="EMBL" id="SGIS01000019">
    <property type="protein sequence ID" value="RZF63921.1"/>
    <property type="molecule type" value="Genomic_DNA"/>
</dbReference>
<dbReference type="InterPro" id="IPR029057">
    <property type="entry name" value="PRTase-like"/>
</dbReference>
<dbReference type="AlphaFoldDB" id="A0A4Q6XVB6"/>
<evidence type="ECO:0000313" key="1">
    <source>
        <dbReference type="EMBL" id="RZF63921.1"/>
    </source>
</evidence>
<keyword evidence="2" id="KW-1185">Reference proteome</keyword>
<sequence>MGSRVLISESWYKGDFNQVDPLAQAIHDHIIPVLGQFAMVIPMPATKPRARQPVHALTGKLSKLTETFYADGLLLKNPPMSGAPEIKNLGSKEEKVAALEERFYLNEAFITNNGKWGALLIDDKYDTGASLEAACSILRTYAKIGEIFVATCSW</sequence>
<proteinExistence type="predicted"/>
<dbReference type="OrthoDB" id="9779910at2"/>
<name>A0A4Q6XVB6_9SPHN</name>
<accession>A0A4Q6XVB6</accession>
<protein>
    <submittedName>
        <fullName evidence="1">ComF family protein</fullName>
    </submittedName>
</protein>